<evidence type="ECO:0000256" key="1">
    <source>
        <dbReference type="SAM" id="SignalP"/>
    </source>
</evidence>
<dbReference type="InterPro" id="IPR025218">
    <property type="entry name" value="DUF4426"/>
</dbReference>
<evidence type="ECO:0000313" key="3">
    <source>
        <dbReference type="EMBL" id="MBN7824159.1"/>
    </source>
</evidence>
<organism evidence="3 4">
    <name type="scientific">Bowmanella dokdonensis</name>
    <dbReference type="NCBI Taxonomy" id="751969"/>
    <lineage>
        <taxon>Bacteria</taxon>
        <taxon>Pseudomonadati</taxon>
        <taxon>Pseudomonadota</taxon>
        <taxon>Gammaproteobacteria</taxon>
        <taxon>Alteromonadales</taxon>
        <taxon>Alteromonadaceae</taxon>
        <taxon>Bowmanella</taxon>
    </lineage>
</organism>
<proteinExistence type="predicted"/>
<keyword evidence="1" id="KW-0732">Signal</keyword>
<name>A0A939IPN1_9ALTE</name>
<evidence type="ECO:0000313" key="4">
    <source>
        <dbReference type="Proteomes" id="UP000664654"/>
    </source>
</evidence>
<sequence>MKLLKFLPLLAWLWMPSVAQAEQMVKLGDWDVHYMALTSSFLTPEVARTYGIQRSKYNALINISVLDAQSKKPQNLVVEGVAKNLLGTTKKLNFKEIIEGEAIYYIAVLPFRDQEQYNFIIELSDGNQQEVLSFRQKFYAD</sequence>
<evidence type="ECO:0000259" key="2">
    <source>
        <dbReference type="Pfam" id="PF14467"/>
    </source>
</evidence>
<dbReference type="Proteomes" id="UP000664654">
    <property type="component" value="Unassembled WGS sequence"/>
</dbReference>
<comment type="caution">
    <text evidence="3">The sequence shown here is derived from an EMBL/GenBank/DDBJ whole genome shotgun (WGS) entry which is preliminary data.</text>
</comment>
<dbReference type="EMBL" id="JAFKCV010000001">
    <property type="protein sequence ID" value="MBN7824159.1"/>
    <property type="molecule type" value="Genomic_DNA"/>
</dbReference>
<accession>A0A939IPN1</accession>
<dbReference type="Gene3D" id="2.60.40.3340">
    <property type="entry name" value="Domain of unknown function DUF4426"/>
    <property type="match status" value="1"/>
</dbReference>
<dbReference type="RefSeq" id="WP_206572248.1">
    <property type="nucleotide sequence ID" value="NZ_JAFKCV010000001.1"/>
</dbReference>
<feature type="signal peptide" evidence="1">
    <location>
        <begin position="1"/>
        <end position="21"/>
    </location>
</feature>
<feature type="domain" description="DUF4426" evidence="2">
    <location>
        <begin position="26"/>
        <end position="141"/>
    </location>
</feature>
<feature type="chain" id="PRO_5037001355" evidence="1">
    <location>
        <begin position="22"/>
        <end position="141"/>
    </location>
</feature>
<gene>
    <name evidence="3" type="ORF">J0A66_02865</name>
</gene>
<reference evidence="3" key="1">
    <citation type="submission" date="2021-03" db="EMBL/GenBank/DDBJ databases">
        <title>novel species isolated from a fishpond in China.</title>
        <authorList>
            <person name="Lu H."/>
            <person name="Cai Z."/>
        </authorList>
    </citation>
    <scope>NUCLEOTIDE SEQUENCE</scope>
    <source>
        <strain evidence="3">JCM 30855</strain>
    </source>
</reference>
<keyword evidence="4" id="KW-1185">Reference proteome</keyword>
<dbReference type="Pfam" id="PF14467">
    <property type="entry name" value="DUF4426"/>
    <property type="match status" value="1"/>
</dbReference>
<protein>
    <submittedName>
        <fullName evidence="3">DUF4426 domain-containing protein</fullName>
    </submittedName>
</protein>
<dbReference type="AlphaFoldDB" id="A0A939IPN1"/>